<gene>
    <name evidence="2" type="ORF">CYY_003993</name>
</gene>
<feature type="region of interest" description="Disordered" evidence="1">
    <location>
        <begin position="195"/>
        <end position="294"/>
    </location>
</feature>
<feature type="region of interest" description="Disordered" evidence="1">
    <location>
        <begin position="410"/>
        <end position="456"/>
    </location>
</feature>
<feature type="compositionally biased region" description="Basic and acidic residues" evidence="1">
    <location>
        <begin position="244"/>
        <end position="256"/>
    </location>
</feature>
<evidence type="ECO:0000256" key="1">
    <source>
        <dbReference type="SAM" id="MobiDB-lite"/>
    </source>
</evidence>
<evidence type="ECO:0000313" key="2">
    <source>
        <dbReference type="EMBL" id="KAF2074717.1"/>
    </source>
</evidence>
<evidence type="ECO:0000313" key="3">
    <source>
        <dbReference type="Proteomes" id="UP000695562"/>
    </source>
</evidence>
<dbReference type="EMBL" id="AJWJ01000133">
    <property type="protein sequence ID" value="KAF2074717.1"/>
    <property type="molecule type" value="Genomic_DNA"/>
</dbReference>
<name>A0A8J4V5L7_9MYCE</name>
<feature type="compositionally biased region" description="Low complexity" evidence="1">
    <location>
        <begin position="337"/>
        <end position="382"/>
    </location>
</feature>
<comment type="caution">
    <text evidence="2">The sequence shown here is derived from an EMBL/GenBank/DDBJ whole genome shotgun (WGS) entry which is preliminary data.</text>
</comment>
<dbReference type="Proteomes" id="UP000695562">
    <property type="component" value="Unassembled WGS sequence"/>
</dbReference>
<evidence type="ECO:0008006" key="4">
    <source>
        <dbReference type="Google" id="ProtNLM"/>
    </source>
</evidence>
<organism evidence="2 3">
    <name type="scientific">Polysphondylium violaceum</name>
    <dbReference type="NCBI Taxonomy" id="133409"/>
    <lineage>
        <taxon>Eukaryota</taxon>
        <taxon>Amoebozoa</taxon>
        <taxon>Evosea</taxon>
        <taxon>Eumycetozoa</taxon>
        <taxon>Dictyostelia</taxon>
        <taxon>Dictyosteliales</taxon>
        <taxon>Dictyosteliaceae</taxon>
        <taxon>Polysphondylium</taxon>
    </lineage>
</organism>
<reference evidence="2" key="1">
    <citation type="submission" date="2020-01" db="EMBL/GenBank/DDBJ databases">
        <title>Development of genomics and gene disruption for Polysphondylium violaceum indicates a role for the polyketide synthase stlB in stalk morphogenesis.</title>
        <authorList>
            <person name="Narita B."/>
            <person name="Kawabe Y."/>
            <person name="Kin K."/>
            <person name="Saito T."/>
            <person name="Gibbs R."/>
            <person name="Kuspa A."/>
            <person name="Muzny D."/>
            <person name="Queller D."/>
            <person name="Richards S."/>
            <person name="Strassman J."/>
            <person name="Sucgang R."/>
            <person name="Worley K."/>
            <person name="Schaap P."/>
        </authorList>
    </citation>
    <scope>NUCLEOTIDE SEQUENCE</scope>
    <source>
        <strain evidence="2">QSvi11</strain>
    </source>
</reference>
<feature type="compositionally biased region" description="Low complexity" evidence="1">
    <location>
        <begin position="410"/>
        <end position="433"/>
    </location>
</feature>
<keyword evidence="3" id="KW-1185">Reference proteome</keyword>
<dbReference type="AlphaFoldDB" id="A0A8J4V5L7"/>
<proteinExistence type="predicted"/>
<feature type="compositionally biased region" description="Polar residues" evidence="1">
    <location>
        <begin position="434"/>
        <end position="449"/>
    </location>
</feature>
<sequence length="456" mass="49771">MAHRETLTKFSSLKLMSLNHLTDHFKQDCNINGSGTTTNLNHSGTMTDTTKKILSYDQESNIHAPLQINLCFPDDFTYCLNVTIGETVQAIKKRISDEFGLLQNTIMFYLDSQLMIDPLSFNDFPQITLKDSICIDVKLVGVVFNKLEIQEILDKKGIKFNENKSQQQAQQQQQQINSVIITPASNESVDIASSSQNQINNNNNSNHITSSNNSSSTNLSPILSSSPSATCSNSSKVSKSSIQETRRHSVQLDDSVHLSSPSLYDGPSLNQLLLSSPLSPHRSTPSTPISPVHNSTLTIDDNFILSSPLLPSQSSSTNNNSNNSLSPTIDARNGHVNNNSNSNSNNSNSNSNNTNSSGSNSSNHSSQNKDTLPNTNTLHPNNQPSMSHSHKKTHLRISSLCADLALTLDRDSSSSSSSNLRSNHRALNNNNNNINKGNLHTSSSNVTTSKPDEDTH</sequence>
<dbReference type="SUPFAM" id="SSF54236">
    <property type="entry name" value="Ubiquitin-like"/>
    <property type="match status" value="1"/>
</dbReference>
<dbReference type="OrthoDB" id="409180at2759"/>
<accession>A0A8J4V5L7</accession>
<feature type="region of interest" description="Disordered" evidence="1">
    <location>
        <begin position="308"/>
        <end position="394"/>
    </location>
</feature>
<feature type="compositionally biased region" description="Low complexity" evidence="1">
    <location>
        <begin position="195"/>
        <end position="241"/>
    </location>
</feature>
<dbReference type="InterPro" id="IPR029071">
    <property type="entry name" value="Ubiquitin-like_domsf"/>
</dbReference>
<protein>
    <recommendedName>
        <fullName evidence="4">Ubiquitin-like domain-containing protein</fullName>
    </recommendedName>
</protein>
<feature type="compositionally biased region" description="Low complexity" evidence="1">
    <location>
        <begin position="308"/>
        <end position="327"/>
    </location>
</feature>
<feature type="compositionally biased region" description="Low complexity" evidence="1">
    <location>
        <begin position="267"/>
        <end position="287"/>
    </location>
</feature>